<gene>
    <name evidence="1" type="ORF">pdam_00014776</name>
</gene>
<reference evidence="1 2" key="1">
    <citation type="journal article" date="2018" name="Sci. Rep.">
        <title>Comparative analysis of the Pocillopora damicornis genome highlights role of immune system in coral evolution.</title>
        <authorList>
            <person name="Cunning R."/>
            <person name="Bay R.A."/>
            <person name="Gillette P."/>
            <person name="Baker A.C."/>
            <person name="Traylor-Knowles N."/>
        </authorList>
    </citation>
    <scope>NUCLEOTIDE SEQUENCE [LARGE SCALE GENOMIC DNA]</scope>
    <source>
        <strain evidence="1">RSMAS</strain>
        <tissue evidence="1">Whole animal</tissue>
    </source>
</reference>
<accession>A0A3M6U6P8</accession>
<sequence>MQMAITFMDTLETMKGISELNITNLVHFIAASTVPILCVDEAYSLLQRLKYQGKSTSQTSLLMERLCKCYEGDFWYALKGKKASNLLAFTTPQQFLESVWPKIVASKNGLAEMLLFFYQRRSEDLNLEAMAENSDSLDDYSLNLLAIYGEHNTTPELKYTLISTAKELFVKFSKPNEDDSQGAIVSPSISSASKKYKNNLGIALNMPVLYHQLTQEKIPKTHAW</sequence>
<dbReference type="AlphaFoldDB" id="A0A3M6U6P8"/>
<dbReference type="Proteomes" id="UP000275408">
    <property type="component" value="Unassembled WGS sequence"/>
</dbReference>
<comment type="caution">
    <text evidence="1">The sequence shown here is derived from an EMBL/GenBank/DDBJ whole genome shotgun (WGS) entry which is preliminary data.</text>
</comment>
<evidence type="ECO:0000313" key="2">
    <source>
        <dbReference type="Proteomes" id="UP000275408"/>
    </source>
</evidence>
<feature type="non-terminal residue" evidence="1">
    <location>
        <position position="224"/>
    </location>
</feature>
<protein>
    <submittedName>
        <fullName evidence="1">Uncharacterized protein</fullName>
    </submittedName>
</protein>
<dbReference type="EMBL" id="RCHS01002147">
    <property type="protein sequence ID" value="RMX49372.1"/>
    <property type="molecule type" value="Genomic_DNA"/>
</dbReference>
<evidence type="ECO:0000313" key="1">
    <source>
        <dbReference type="EMBL" id="RMX49372.1"/>
    </source>
</evidence>
<organism evidence="1 2">
    <name type="scientific">Pocillopora damicornis</name>
    <name type="common">Cauliflower coral</name>
    <name type="synonym">Millepora damicornis</name>
    <dbReference type="NCBI Taxonomy" id="46731"/>
    <lineage>
        <taxon>Eukaryota</taxon>
        <taxon>Metazoa</taxon>
        <taxon>Cnidaria</taxon>
        <taxon>Anthozoa</taxon>
        <taxon>Hexacorallia</taxon>
        <taxon>Scleractinia</taxon>
        <taxon>Astrocoeniina</taxon>
        <taxon>Pocilloporidae</taxon>
        <taxon>Pocillopora</taxon>
    </lineage>
</organism>
<keyword evidence="2" id="KW-1185">Reference proteome</keyword>
<proteinExistence type="predicted"/>
<name>A0A3M6U6P8_POCDA</name>